<proteinExistence type="predicted"/>
<sequence length="84" mass="9537">MAYFRLNTAEKETGDDLFTCKRCGLVGGCAIHSSLGQRLLLPTRCRSDMSIQLLENSREKVGESGCWFRQERGRVPLFISKKHC</sequence>
<evidence type="ECO:0000313" key="2">
    <source>
        <dbReference type="Proteomes" id="UP000886595"/>
    </source>
</evidence>
<organism evidence="1 2">
    <name type="scientific">Brassica carinata</name>
    <name type="common">Ethiopian mustard</name>
    <name type="synonym">Abyssinian cabbage</name>
    <dbReference type="NCBI Taxonomy" id="52824"/>
    <lineage>
        <taxon>Eukaryota</taxon>
        <taxon>Viridiplantae</taxon>
        <taxon>Streptophyta</taxon>
        <taxon>Embryophyta</taxon>
        <taxon>Tracheophyta</taxon>
        <taxon>Spermatophyta</taxon>
        <taxon>Magnoliopsida</taxon>
        <taxon>eudicotyledons</taxon>
        <taxon>Gunneridae</taxon>
        <taxon>Pentapetalae</taxon>
        <taxon>rosids</taxon>
        <taxon>malvids</taxon>
        <taxon>Brassicales</taxon>
        <taxon>Brassicaceae</taxon>
        <taxon>Brassiceae</taxon>
        <taxon>Brassica</taxon>
    </lineage>
</organism>
<dbReference type="Proteomes" id="UP000886595">
    <property type="component" value="Unassembled WGS sequence"/>
</dbReference>
<accession>A0A8X7UCL1</accession>
<reference evidence="1 2" key="1">
    <citation type="submission" date="2020-02" db="EMBL/GenBank/DDBJ databases">
        <authorList>
            <person name="Ma Q."/>
            <person name="Huang Y."/>
            <person name="Song X."/>
            <person name="Pei D."/>
        </authorList>
    </citation>
    <scope>NUCLEOTIDE SEQUENCE [LARGE SCALE GENOMIC DNA]</scope>
    <source>
        <strain evidence="1">Sxm20200214</strain>
        <tissue evidence="1">Leaf</tissue>
    </source>
</reference>
<dbReference type="AlphaFoldDB" id="A0A8X7UCL1"/>
<gene>
    <name evidence="1" type="ORF">Bca52824_056232</name>
</gene>
<keyword evidence="2" id="KW-1185">Reference proteome</keyword>
<protein>
    <submittedName>
        <fullName evidence="1">Uncharacterized protein</fullName>
    </submittedName>
</protein>
<comment type="caution">
    <text evidence="1">The sequence shown here is derived from an EMBL/GenBank/DDBJ whole genome shotgun (WGS) entry which is preliminary data.</text>
</comment>
<dbReference type="EMBL" id="JAAMPC010000012">
    <property type="protein sequence ID" value="KAG2273677.1"/>
    <property type="molecule type" value="Genomic_DNA"/>
</dbReference>
<evidence type="ECO:0000313" key="1">
    <source>
        <dbReference type="EMBL" id="KAG2273677.1"/>
    </source>
</evidence>
<name>A0A8X7UCL1_BRACI</name>